<reference evidence="13 14" key="1">
    <citation type="submission" date="2020-01" db="EMBL/GenBank/DDBJ databases">
        <title>Genomes assembled from Gulf of Kutch pelagic sediment metagenomes.</title>
        <authorList>
            <person name="Chandrashekar M."/>
            <person name="Mahajan M.S."/>
            <person name="Dave K.J."/>
            <person name="Vatsa P."/>
            <person name="Nathani N.M."/>
        </authorList>
    </citation>
    <scope>NUCLEOTIDE SEQUENCE [LARGE SCALE GENOMIC DNA]</scope>
    <source>
        <strain evidence="13">KS3-K002</strain>
    </source>
</reference>
<name>A0AAE4Z9T3_9BACT</name>
<evidence type="ECO:0000259" key="11">
    <source>
        <dbReference type="Pfam" id="PF08436"/>
    </source>
</evidence>
<evidence type="ECO:0000256" key="3">
    <source>
        <dbReference type="ARBA" id="ARBA00022723"/>
    </source>
</evidence>
<evidence type="ECO:0000313" key="14">
    <source>
        <dbReference type="Proteomes" id="UP000702544"/>
    </source>
</evidence>
<comment type="pathway">
    <text evidence="1 9">Isoprenoid biosynthesis; isopentenyl diphosphate biosynthesis via DXP pathway; isopentenyl diphosphate from 1-deoxy-D-xylulose 5-phosphate: step 1/6.</text>
</comment>
<feature type="binding site" evidence="9">
    <location>
        <position position="148"/>
    </location>
    <ligand>
        <name>Mn(2+)</name>
        <dbReference type="ChEBI" id="CHEBI:29035"/>
    </ligand>
</feature>
<dbReference type="GO" id="GO:0030145">
    <property type="term" value="F:manganese ion binding"/>
    <property type="evidence" value="ECO:0007669"/>
    <property type="project" value="TreeGrafter"/>
</dbReference>
<gene>
    <name evidence="9" type="primary">dxr</name>
    <name evidence="13" type="ORF">GWO12_14170</name>
</gene>
<dbReference type="HAMAP" id="MF_00183">
    <property type="entry name" value="DXP_reductoisom"/>
    <property type="match status" value="1"/>
</dbReference>
<sequence length="390" mass="41178">MERRGIAILGSTGSIGKTTLEVIGAHPDRFRVVALTANKSADTLLEQARNQNAELAVLADDDSLPAERVDGCRLACGTDAVLEAATHPDVEIVVNGLVGAAGLEPTLVALEGGKRVALANKESLVVGGPLVMRALAEKGGELIPVDSEHSAVFQCLQGSGADAVRRLVLTASGGPFRDRDPAELVTVTPKEALRHPTWDMGAKITIDSATLVNKALEVVEAHFLFGVPYERVDVVIHPQSIVHSLVEFDDGSVLAQLGYPTMAIPVLYALTYPERLPYPARSLDLAEVGSLSFESVAPGRFPAFELGCEAARSGGTAPAAFNAASEAAVAAFLDGKLPFTGIAQVIGDVLDRHEIEEVTSLEVVRRVDSWAREAAAASLKAREPMTGRKR</sequence>
<dbReference type="InterPro" id="IPR013644">
    <property type="entry name" value="DXP_reductoisomerase_C"/>
</dbReference>
<evidence type="ECO:0000256" key="2">
    <source>
        <dbReference type="ARBA" id="ARBA00006825"/>
    </source>
</evidence>
<feature type="binding site" evidence="9">
    <location>
        <position position="217"/>
    </location>
    <ligand>
        <name>Mn(2+)</name>
        <dbReference type="ChEBI" id="CHEBI:29035"/>
    </ligand>
</feature>
<feature type="binding site" evidence="9">
    <location>
        <position position="213"/>
    </location>
    <ligand>
        <name>1-deoxy-D-xylulose 5-phosphate</name>
        <dbReference type="ChEBI" id="CHEBI:57792"/>
    </ligand>
</feature>
<dbReference type="InterPro" id="IPR003821">
    <property type="entry name" value="DXP_reductoisomerase"/>
</dbReference>
<dbReference type="GO" id="GO:0030604">
    <property type="term" value="F:1-deoxy-D-xylulose-5-phosphate reductoisomerase activity"/>
    <property type="evidence" value="ECO:0007669"/>
    <property type="project" value="UniProtKB-UniRule"/>
</dbReference>
<feature type="domain" description="1-deoxy-D-xylulose 5-phosphate reductoisomerase N-terminal" evidence="10">
    <location>
        <begin position="6"/>
        <end position="128"/>
    </location>
</feature>
<feature type="binding site" evidence="9">
    <location>
        <position position="39"/>
    </location>
    <ligand>
        <name>NADPH</name>
        <dbReference type="ChEBI" id="CHEBI:57783"/>
    </ligand>
</feature>
<feature type="binding site" evidence="9">
    <location>
        <position position="214"/>
    </location>
    <ligand>
        <name>1-deoxy-D-xylulose 5-phosphate</name>
        <dbReference type="ChEBI" id="CHEBI:57792"/>
    </ligand>
</feature>
<evidence type="ECO:0000256" key="1">
    <source>
        <dbReference type="ARBA" id="ARBA00005094"/>
    </source>
</evidence>
<feature type="binding site" evidence="9">
    <location>
        <position position="122"/>
    </location>
    <ligand>
        <name>NADPH</name>
        <dbReference type="ChEBI" id="CHEBI:57783"/>
    </ligand>
</feature>
<feature type="domain" description="1-deoxy-D-xylulose 5-phosphate reductoisomerase C-terminal" evidence="11">
    <location>
        <begin position="142"/>
        <end position="225"/>
    </location>
</feature>
<dbReference type="SUPFAM" id="SSF69055">
    <property type="entry name" value="1-deoxy-D-xylulose-5-phosphate reductoisomerase, C-terminal domain"/>
    <property type="match status" value="1"/>
</dbReference>
<dbReference type="Gene3D" id="3.40.50.720">
    <property type="entry name" value="NAD(P)-binding Rossmann-like Domain"/>
    <property type="match status" value="1"/>
</dbReference>
<keyword evidence="9" id="KW-0460">Magnesium</keyword>
<evidence type="ECO:0000256" key="8">
    <source>
        <dbReference type="ARBA" id="ARBA00048543"/>
    </source>
</evidence>
<dbReference type="NCBIfam" id="NF009114">
    <property type="entry name" value="PRK12464.1"/>
    <property type="match status" value="1"/>
</dbReference>
<dbReference type="Gene3D" id="1.10.1740.10">
    <property type="match status" value="1"/>
</dbReference>
<dbReference type="Pfam" id="PF08436">
    <property type="entry name" value="DXP_redisom_C"/>
    <property type="match status" value="1"/>
</dbReference>
<dbReference type="InterPro" id="IPR026877">
    <property type="entry name" value="DXPR_C"/>
</dbReference>
<feature type="binding site" evidence="9">
    <location>
        <position position="148"/>
    </location>
    <ligand>
        <name>1-deoxy-D-xylulose 5-phosphate</name>
        <dbReference type="ChEBI" id="CHEBI:57792"/>
    </ligand>
</feature>
<accession>A0AAE4Z9T3</accession>
<dbReference type="PANTHER" id="PTHR30525:SF0">
    <property type="entry name" value="1-DEOXY-D-XYLULOSE 5-PHOSPHATE REDUCTOISOMERASE, CHLOROPLASTIC"/>
    <property type="match status" value="1"/>
</dbReference>
<proteinExistence type="inferred from homology"/>
<keyword evidence="6 9" id="KW-0464">Manganese</keyword>
<evidence type="ECO:0000256" key="6">
    <source>
        <dbReference type="ARBA" id="ARBA00023211"/>
    </source>
</evidence>
<dbReference type="NCBIfam" id="TIGR00243">
    <property type="entry name" value="Dxr"/>
    <property type="match status" value="1"/>
</dbReference>
<dbReference type="GO" id="GO:0070402">
    <property type="term" value="F:NADPH binding"/>
    <property type="evidence" value="ECO:0007669"/>
    <property type="project" value="InterPro"/>
</dbReference>
<keyword evidence="3 9" id="KW-0479">Metal-binding</keyword>
<dbReference type="GO" id="GO:0051484">
    <property type="term" value="P:isopentenyl diphosphate biosynthetic process, methylerythritol 4-phosphate pathway involved in terpenoid biosynthetic process"/>
    <property type="evidence" value="ECO:0007669"/>
    <property type="project" value="UniProtKB-ARBA"/>
</dbReference>
<evidence type="ECO:0000256" key="7">
    <source>
        <dbReference type="ARBA" id="ARBA00023229"/>
    </source>
</evidence>
<feature type="binding site" evidence="9">
    <location>
        <position position="15"/>
    </location>
    <ligand>
        <name>NADPH</name>
        <dbReference type="ChEBI" id="CHEBI:57783"/>
    </ligand>
</feature>
<comment type="caution">
    <text evidence="9">Lacks conserved residue(s) required for the propagation of feature annotation.</text>
</comment>
<feature type="binding site" evidence="9">
    <location>
        <position position="147"/>
    </location>
    <ligand>
        <name>1-deoxy-D-xylulose 5-phosphate</name>
        <dbReference type="ChEBI" id="CHEBI:57792"/>
    </ligand>
</feature>
<dbReference type="InterPro" id="IPR036291">
    <property type="entry name" value="NAD(P)-bd_dom_sf"/>
</dbReference>
<feature type="binding site" evidence="9">
    <location>
        <position position="208"/>
    </location>
    <ligand>
        <name>1-deoxy-D-xylulose 5-phosphate</name>
        <dbReference type="ChEBI" id="CHEBI:57792"/>
    </ligand>
</feature>
<feature type="binding site" evidence="9">
    <location>
        <position position="121"/>
    </location>
    <ligand>
        <name>1-deoxy-D-xylulose 5-phosphate</name>
        <dbReference type="ChEBI" id="CHEBI:57792"/>
    </ligand>
</feature>
<dbReference type="InterPro" id="IPR013512">
    <property type="entry name" value="DXP_reductoisomerase_N"/>
</dbReference>
<evidence type="ECO:0000256" key="9">
    <source>
        <dbReference type="HAMAP-Rule" id="MF_00183"/>
    </source>
</evidence>
<evidence type="ECO:0000259" key="10">
    <source>
        <dbReference type="Pfam" id="PF02670"/>
    </source>
</evidence>
<dbReference type="Pfam" id="PF02670">
    <property type="entry name" value="DXP_reductoisom"/>
    <property type="match status" value="1"/>
</dbReference>
<protein>
    <recommendedName>
        <fullName evidence="9">1-deoxy-D-xylulose 5-phosphate reductoisomerase</fullName>
        <shortName evidence="9">DXP reductoisomerase</shortName>
        <ecNumber evidence="9">1.1.1.267</ecNumber>
    </recommendedName>
    <alternativeName>
        <fullName evidence="9">1-deoxyxylulose-5-phosphate reductoisomerase</fullName>
    </alternativeName>
    <alternativeName>
        <fullName evidence="9">2-C-methyl-D-erythritol 4-phosphate synthase</fullName>
    </alternativeName>
</protein>
<keyword evidence="4 9" id="KW-0521">NADP</keyword>
<dbReference type="PIRSF" id="PIRSF006205">
    <property type="entry name" value="Dxp_reductismrs"/>
    <property type="match status" value="1"/>
</dbReference>
<organism evidence="13 14">
    <name type="scientific">Candidatus Kutchimonas denitrificans</name>
    <dbReference type="NCBI Taxonomy" id="3056748"/>
    <lineage>
        <taxon>Bacteria</taxon>
        <taxon>Pseudomonadati</taxon>
        <taxon>Gemmatimonadota</taxon>
        <taxon>Gemmatimonadia</taxon>
        <taxon>Candidatus Palauibacterales</taxon>
        <taxon>Candidatus Palauibacteraceae</taxon>
        <taxon>Candidatus Kutchimonas</taxon>
    </lineage>
</organism>
<feature type="binding site" evidence="9">
    <location>
        <position position="14"/>
    </location>
    <ligand>
        <name>NADPH</name>
        <dbReference type="ChEBI" id="CHEBI:57783"/>
    </ligand>
</feature>
<keyword evidence="5 9" id="KW-0560">Oxidoreductase</keyword>
<comment type="function">
    <text evidence="9">Catalyzes the NADPH-dependent rearrangement and reduction of 1-deoxy-D-xylulose-5-phosphate (DXP) to 2-C-methyl-D-erythritol 4-phosphate (MEP).</text>
</comment>
<dbReference type="Pfam" id="PF13288">
    <property type="entry name" value="DXPR_C"/>
    <property type="match status" value="1"/>
</dbReference>
<keyword evidence="7 9" id="KW-0414">Isoprene biosynthesis</keyword>
<comment type="catalytic activity">
    <reaction evidence="8">
        <text>2-C-methyl-D-erythritol 4-phosphate + NADP(+) = 1-deoxy-D-xylulose 5-phosphate + NADPH + H(+)</text>
        <dbReference type="Rhea" id="RHEA:13717"/>
        <dbReference type="ChEBI" id="CHEBI:15378"/>
        <dbReference type="ChEBI" id="CHEBI:57783"/>
        <dbReference type="ChEBI" id="CHEBI:57792"/>
        <dbReference type="ChEBI" id="CHEBI:58262"/>
        <dbReference type="ChEBI" id="CHEBI:58349"/>
        <dbReference type="EC" id="1.1.1.267"/>
    </reaction>
    <physiologicalReaction direction="right-to-left" evidence="8">
        <dbReference type="Rhea" id="RHEA:13719"/>
    </physiologicalReaction>
</comment>
<dbReference type="SUPFAM" id="SSF55347">
    <property type="entry name" value="Glyceraldehyde-3-phosphate dehydrogenase-like, C-terminal domain"/>
    <property type="match status" value="1"/>
</dbReference>
<feature type="binding site" evidence="9">
    <location>
        <position position="217"/>
    </location>
    <ligand>
        <name>1-deoxy-D-xylulose 5-phosphate</name>
        <dbReference type="ChEBI" id="CHEBI:57792"/>
    </ligand>
</feature>
<feature type="binding site" evidence="9">
    <location>
        <position position="120"/>
    </location>
    <ligand>
        <name>NADPH</name>
        <dbReference type="ChEBI" id="CHEBI:57783"/>
    </ligand>
</feature>
<dbReference type="AlphaFoldDB" id="A0AAE4Z9T3"/>
<comment type="similarity">
    <text evidence="2 9">Belongs to the DXR family.</text>
</comment>
<evidence type="ECO:0000313" key="13">
    <source>
        <dbReference type="EMBL" id="NIR76238.1"/>
    </source>
</evidence>
<dbReference type="EC" id="1.1.1.267" evidence="9"/>
<feature type="binding site" evidence="9">
    <location>
        <position position="201"/>
    </location>
    <ligand>
        <name>NADPH</name>
        <dbReference type="ChEBI" id="CHEBI:57783"/>
    </ligand>
</feature>
<dbReference type="FunFam" id="3.40.50.720:FF:000045">
    <property type="entry name" value="1-deoxy-D-xylulose 5-phosphate reductoisomerase"/>
    <property type="match status" value="1"/>
</dbReference>
<feature type="binding site" evidence="9">
    <location>
        <position position="12"/>
    </location>
    <ligand>
        <name>NADPH</name>
        <dbReference type="ChEBI" id="CHEBI:57783"/>
    </ligand>
</feature>
<dbReference type="PANTHER" id="PTHR30525">
    <property type="entry name" value="1-DEOXY-D-XYLULOSE 5-PHOSPHATE REDUCTOISOMERASE"/>
    <property type="match status" value="1"/>
</dbReference>
<feature type="binding site" evidence="9">
    <location>
        <position position="13"/>
    </location>
    <ligand>
        <name>NADPH</name>
        <dbReference type="ChEBI" id="CHEBI:57783"/>
    </ligand>
</feature>
<dbReference type="Proteomes" id="UP000702544">
    <property type="component" value="Unassembled WGS sequence"/>
</dbReference>
<dbReference type="InterPro" id="IPR036169">
    <property type="entry name" value="DXPR_C_sf"/>
</dbReference>
<evidence type="ECO:0000259" key="12">
    <source>
        <dbReference type="Pfam" id="PF13288"/>
    </source>
</evidence>
<evidence type="ECO:0000256" key="4">
    <source>
        <dbReference type="ARBA" id="ARBA00022857"/>
    </source>
</evidence>
<feature type="domain" description="DXP reductoisomerase C-terminal" evidence="12">
    <location>
        <begin position="257"/>
        <end position="373"/>
    </location>
</feature>
<dbReference type="SUPFAM" id="SSF51735">
    <property type="entry name" value="NAD(P)-binding Rossmann-fold domains"/>
    <property type="match status" value="1"/>
</dbReference>
<evidence type="ECO:0000256" key="5">
    <source>
        <dbReference type="ARBA" id="ARBA00023002"/>
    </source>
</evidence>
<comment type="cofactor">
    <cofactor evidence="9">
        <name>Mg(2+)</name>
        <dbReference type="ChEBI" id="CHEBI:18420"/>
    </cofactor>
    <cofactor evidence="9">
        <name>Mn(2+)</name>
        <dbReference type="ChEBI" id="CHEBI:29035"/>
    </cofactor>
</comment>
<comment type="caution">
    <text evidence="13">The sequence shown here is derived from an EMBL/GenBank/DDBJ whole genome shotgun (WGS) entry which is preliminary data.</text>
</comment>
<feature type="binding site" evidence="9">
    <location>
        <position position="195"/>
    </location>
    <ligand>
        <name>1-deoxy-D-xylulose 5-phosphate</name>
        <dbReference type="ChEBI" id="CHEBI:57792"/>
    </ligand>
</feature>
<feature type="binding site" evidence="9">
    <location>
        <position position="146"/>
    </location>
    <ligand>
        <name>Mn(2+)</name>
        <dbReference type="ChEBI" id="CHEBI:29035"/>
    </ligand>
</feature>
<feature type="binding site" evidence="9">
    <location>
        <position position="172"/>
    </location>
    <ligand>
        <name>1-deoxy-D-xylulose 5-phosphate</name>
        <dbReference type="ChEBI" id="CHEBI:57792"/>
    </ligand>
</feature>
<dbReference type="EMBL" id="JAACAK010000114">
    <property type="protein sequence ID" value="NIR76238.1"/>
    <property type="molecule type" value="Genomic_DNA"/>
</dbReference>